<proteinExistence type="predicted"/>
<gene>
    <name evidence="2" type="ORF">ACFPK1_18930</name>
</gene>
<dbReference type="Proteomes" id="UP001596175">
    <property type="component" value="Unassembled WGS sequence"/>
</dbReference>
<dbReference type="RefSeq" id="WP_378022493.1">
    <property type="nucleotide sequence ID" value="NZ_JBHSKG010000010.1"/>
</dbReference>
<feature type="compositionally biased region" description="Low complexity" evidence="1">
    <location>
        <begin position="240"/>
        <end position="249"/>
    </location>
</feature>
<protein>
    <recommendedName>
        <fullName evidence="4">DUF3987 domain-containing protein</fullName>
    </recommendedName>
</protein>
<dbReference type="EMBL" id="JBHSKG010000010">
    <property type="protein sequence ID" value="MFC5140322.1"/>
    <property type="molecule type" value="Genomic_DNA"/>
</dbReference>
<evidence type="ECO:0000313" key="3">
    <source>
        <dbReference type="Proteomes" id="UP001596175"/>
    </source>
</evidence>
<organism evidence="2 3">
    <name type="scientific">Actinomycetospora rhizophila</name>
    <dbReference type="NCBI Taxonomy" id="1416876"/>
    <lineage>
        <taxon>Bacteria</taxon>
        <taxon>Bacillati</taxon>
        <taxon>Actinomycetota</taxon>
        <taxon>Actinomycetes</taxon>
        <taxon>Pseudonocardiales</taxon>
        <taxon>Pseudonocardiaceae</taxon>
        <taxon>Actinomycetospora</taxon>
    </lineage>
</organism>
<evidence type="ECO:0000256" key="1">
    <source>
        <dbReference type="SAM" id="MobiDB-lite"/>
    </source>
</evidence>
<comment type="caution">
    <text evidence="2">The sequence shown here is derived from an EMBL/GenBank/DDBJ whole genome shotgun (WGS) entry which is preliminary data.</text>
</comment>
<reference evidence="3" key="1">
    <citation type="journal article" date="2019" name="Int. J. Syst. Evol. Microbiol.">
        <title>The Global Catalogue of Microorganisms (GCM) 10K type strain sequencing project: providing services to taxonomists for standard genome sequencing and annotation.</title>
        <authorList>
            <consortium name="The Broad Institute Genomics Platform"/>
            <consortium name="The Broad Institute Genome Sequencing Center for Infectious Disease"/>
            <person name="Wu L."/>
            <person name="Ma J."/>
        </authorList>
    </citation>
    <scope>NUCLEOTIDE SEQUENCE [LARGE SCALE GENOMIC DNA]</scope>
    <source>
        <strain evidence="3">XZYJ18</strain>
    </source>
</reference>
<name>A0ABV9ZH24_9PSEU</name>
<sequence length="849" mass="92324">MNVTFDRDAARRDLERFAGLPGRVSVGKFDPARWRTFPTDAAGLDAAVDYAVELDLDTPMGIFARLATVRDDLKRGRGLSEDSVAWRSFRLDLDLHDPARHKTTEDLPPDAQTALSRFAELGLPEPTRWFHSGGGLYPEWQLVEPITKRRQAEQLLEGLHIAVSALWPWKVDTTSDAARVFRLAGSLNRKVPEEPLPCRFLDDHGSGKDWTAQGLREAIEAPFPEKAAEDSREADRRRTPAAITAAAPAVSDTDQVRQPDPPRSSTLTAAGDRSPFAAMSAAMREGSLAWRDLLEPAGYTFVRHEGEVECWLRPGGATSEYSLKVGHGGGAVAVVWSDATGLPVGKGQQLSAGRLFAHLHYGGDESTAARDILRAANGRLSSPAAAGLPRTFLDQLADPVAAVDERPVRAGVSTGPLPNLPEEFWRSRPSLEHIRQAAHSRCVSADLVLHAVLCRLASQQHHDTRVDTGLGRASLNTFAIGAGPSGAGKTTGVAVAAELLPAPESVTMADGYRDGAPIGSGEGLAELYMGTAEEDTGEVYKGGPHKGEPRKRTVRRQVRHNALVFVDEGEALFRMTERKGATISAILRSAWTGAVLGQSNASAETTRVIPAGSYSLGLVLGVQVDTVRPLFDDGAGGTPQRFLFASATDPAIPDDGPEEPGPLELAPMRPGQDRTIPLVDPEIRRRLRAEHLARHRGQAQHGDPLDAHRPLHIAKVAALLAILHGRREVRDDDWTLAEQVWQTSVAVRTALIERGHDLEREQGEKRTAAFVEREERAAFARDQVGAKVARIAARLVAYVQDGEHDPRRLRKRLPSRDRGWHEQAVEHAIERGWLTTTSAGLEVTEERAA</sequence>
<evidence type="ECO:0008006" key="4">
    <source>
        <dbReference type="Google" id="ProtNLM"/>
    </source>
</evidence>
<accession>A0ABV9ZH24</accession>
<feature type="region of interest" description="Disordered" evidence="1">
    <location>
        <begin position="218"/>
        <end position="271"/>
    </location>
</feature>
<feature type="region of interest" description="Disordered" evidence="1">
    <location>
        <begin position="651"/>
        <end position="675"/>
    </location>
</feature>
<keyword evidence="3" id="KW-1185">Reference proteome</keyword>
<evidence type="ECO:0000313" key="2">
    <source>
        <dbReference type="EMBL" id="MFC5140322.1"/>
    </source>
</evidence>
<feature type="compositionally biased region" description="Basic and acidic residues" evidence="1">
    <location>
        <begin position="226"/>
        <end position="238"/>
    </location>
</feature>